<feature type="compositionally biased region" description="Low complexity" evidence="1">
    <location>
        <begin position="1"/>
        <end position="11"/>
    </location>
</feature>
<feature type="compositionally biased region" description="Pro residues" evidence="1">
    <location>
        <begin position="22"/>
        <end position="31"/>
    </location>
</feature>
<sequence>MQAQAQGAQPRQQHRPEGRASPPCPGLPPWPHTAQQITGPGQQAERFKTRANQTRTAAPAHAPAHPGAKFFRACARVLLTRA</sequence>
<proteinExistence type="predicted"/>
<organism evidence="2">
    <name type="scientific">Caudovirales sp. ct0jG3</name>
    <dbReference type="NCBI Taxonomy" id="2825756"/>
    <lineage>
        <taxon>Viruses</taxon>
        <taxon>Duplodnaviria</taxon>
        <taxon>Heunggongvirae</taxon>
        <taxon>Uroviricota</taxon>
        <taxon>Caudoviricetes</taxon>
    </lineage>
</organism>
<accession>A0A8S5NU16</accession>
<evidence type="ECO:0000256" key="1">
    <source>
        <dbReference type="SAM" id="MobiDB-lite"/>
    </source>
</evidence>
<feature type="region of interest" description="Disordered" evidence="1">
    <location>
        <begin position="1"/>
        <end position="64"/>
    </location>
</feature>
<protein>
    <submittedName>
        <fullName evidence="2">Uncharacterized protein</fullName>
    </submittedName>
</protein>
<evidence type="ECO:0000313" key="2">
    <source>
        <dbReference type="EMBL" id="DAD97571.1"/>
    </source>
</evidence>
<name>A0A8S5NU16_9CAUD</name>
<dbReference type="EMBL" id="BK015244">
    <property type="protein sequence ID" value="DAD97571.1"/>
    <property type="molecule type" value="Genomic_DNA"/>
</dbReference>
<reference evidence="2" key="1">
    <citation type="journal article" date="2021" name="Proc. Natl. Acad. Sci. U.S.A.">
        <title>A Catalog of Tens of Thousands of Viruses from Human Metagenomes Reveals Hidden Associations with Chronic Diseases.</title>
        <authorList>
            <person name="Tisza M.J."/>
            <person name="Buck C.B."/>
        </authorList>
    </citation>
    <scope>NUCLEOTIDE SEQUENCE</scope>
    <source>
        <strain evidence="2">Ct0jG3</strain>
    </source>
</reference>